<evidence type="ECO:0000256" key="4">
    <source>
        <dbReference type="ARBA" id="ARBA00022692"/>
    </source>
</evidence>
<keyword evidence="4 7" id="KW-0812">Transmembrane</keyword>
<feature type="transmembrane region" description="Helical" evidence="7">
    <location>
        <begin position="21"/>
        <end position="44"/>
    </location>
</feature>
<evidence type="ECO:0000256" key="2">
    <source>
        <dbReference type="ARBA" id="ARBA00022448"/>
    </source>
</evidence>
<dbReference type="EMBL" id="QMQA01000016">
    <property type="protein sequence ID" value="RLE15120.1"/>
    <property type="molecule type" value="Genomic_DNA"/>
</dbReference>
<evidence type="ECO:0000313" key="9">
    <source>
        <dbReference type="EMBL" id="RLE15120.1"/>
    </source>
</evidence>
<evidence type="ECO:0000256" key="6">
    <source>
        <dbReference type="ARBA" id="ARBA00023136"/>
    </source>
</evidence>
<feature type="transmembrane region" description="Helical" evidence="7">
    <location>
        <begin position="90"/>
        <end position="116"/>
    </location>
</feature>
<dbReference type="Pfam" id="PF12911">
    <property type="entry name" value="OppC_N"/>
    <property type="match status" value="1"/>
</dbReference>
<keyword evidence="6 7" id="KW-0472">Membrane</keyword>
<proteinExistence type="inferred from homology"/>
<feature type="transmembrane region" description="Helical" evidence="7">
    <location>
        <begin position="256"/>
        <end position="281"/>
    </location>
</feature>
<dbReference type="PANTHER" id="PTHR43386">
    <property type="entry name" value="OLIGOPEPTIDE TRANSPORT SYSTEM PERMEASE PROTEIN APPC"/>
    <property type="match status" value="1"/>
</dbReference>
<dbReference type="PANTHER" id="PTHR43386:SF1">
    <property type="entry name" value="D,D-DIPEPTIDE TRANSPORT SYSTEM PERMEASE PROTEIN DDPC-RELATED"/>
    <property type="match status" value="1"/>
</dbReference>
<name>A0A662DH66_UNCAE</name>
<keyword evidence="5 7" id="KW-1133">Transmembrane helix</keyword>
<accession>A0A662DH66</accession>
<dbReference type="GO" id="GO:0005886">
    <property type="term" value="C:plasma membrane"/>
    <property type="evidence" value="ECO:0007669"/>
    <property type="project" value="UniProtKB-SubCell"/>
</dbReference>
<sequence>MTISLRFLRRLKKLREFFSLLVRNRMGLVGLAIIIFFLTLALFAPFLRTVNPTKVGTSENILLPPSSQFWLGTDDLAKDVWSQIVYGSRISLTVGFLAAIITVFTGSLIGLIAGFYGGKIGEVLMRIVDFFMMLPMLPLMIVLAAVLGPNIWNIIFVISIVSWPTTARVIRSQVLSLKERTFIEAARCIGASDSLLMFGEILPNVVPIMFAESVLMVTEAIYAEAVLSFLGLGDPMNISWGMMLHFAFESGTMGKAFWWVLPPIACIVILIIGFTFLGTAITDVLEPGYKEAHGF</sequence>
<dbReference type="InterPro" id="IPR035906">
    <property type="entry name" value="MetI-like_sf"/>
</dbReference>
<dbReference type="AlphaFoldDB" id="A0A662DH66"/>
<dbReference type="InterPro" id="IPR050366">
    <property type="entry name" value="BP-dependent_transpt_permease"/>
</dbReference>
<evidence type="ECO:0000256" key="5">
    <source>
        <dbReference type="ARBA" id="ARBA00022989"/>
    </source>
</evidence>
<comment type="similarity">
    <text evidence="7">Belongs to the binding-protein-dependent transport system permease family.</text>
</comment>
<evidence type="ECO:0000313" key="10">
    <source>
        <dbReference type="Proteomes" id="UP000280417"/>
    </source>
</evidence>
<evidence type="ECO:0000259" key="8">
    <source>
        <dbReference type="PROSITE" id="PS50928"/>
    </source>
</evidence>
<dbReference type="GO" id="GO:0055085">
    <property type="term" value="P:transmembrane transport"/>
    <property type="evidence" value="ECO:0007669"/>
    <property type="project" value="InterPro"/>
</dbReference>
<dbReference type="InterPro" id="IPR000515">
    <property type="entry name" value="MetI-like"/>
</dbReference>
<dbReference type="InterPro" id="IPR025966">
    <property type="entry name" value="OppC_N"/>
</dbReference>
<comment type="subcellular location">
    <subcellularLocation>
        <location evidence="1 7">Cell membrane</location>
        <topology evidence="1 7">Multi-pass membrane protein</topology>
    </subcellularLocation>
</comment>
<comment type="caution">
    <text evidence="9">The sequence shown here is derived from an EMBL/GenBank/DDBJ whole genome shotgun (WGS) entry which is preliminary data.</text>
</comment>
<organism evidence="9 10">
    <name type="scientific">Aerophobetes bacterium</name>
    <dbReference type="NCBI Taxonomy" id="2030807"/>
    <lineage>
        <taxon>Bacteria</taxon>
        <taxon>Candidatus Aerophobota</taxon>
    </lineage>
</organism>
<dbReference type="Gene3D" id="1.10.3720.10">
    <property type="entry name" value="MetI-like"/>
    <property type="match status" value="1"/>
</dbReference>
<protein>
    <submittedName>
        <fullName evidence="9">ABC transporter permease</fullName>
    </submittedName>
</protein>
<feature type="domain" description="ABC transmembrane type-1" evidence="8">
    <location>
        <begin position="88"/>
        <end position="278"/>
    </location>
</feature>
<keyword evidence="3" id="KW-1003">Cell membrane</keyword>
<evidence type="ECO:0000256" key="3">
    <source>
        <dbReference type="ARBA" id="ARBA00022475"/>
    </source>
</evidence>
<dbReference type="PROSITE" id="PS50928">
    <property type="entry name" value="ABC_TM1"/>
    <property type="match status" value="1"/>
</dbReference>
<evidence type="ECO:0000256" key="7">
    <source>
        <dbReference type="RuleBase" id="RU363032"/>
    </source>
</evidence>
<dbReference type="Proteomes" id="UP000280417">
    <property type="component" value="Unassembled WGS sequence"/>
</dbReference>
<reference evidence="9 10" key="1">
    <citation type="submission" date="2018-06" db="EMBL/GenBank/DDBJ databases">
        <title>Extensive metabolic versatility and redundancy in microbially diverse, dynamic hydrothermal sediments.</title>
        <authorList>
            <person name="Dombrowski N."/>
            <person name="Teske A."/>
            <person name="Baker B.J."/>
        </authorList>
    </citation>
    <scope>NUCLEOTIDE SEQUENCE [LARGE SCALE GENOMIC DNA]</scope>
    <source>
        <strain evidence="9">B3_G15</strain>
    </source>
</reference>
<gene>
    <name evidence="9" type="ORF">DRJ04_01035</name>
</gene>
<evidence type="ECO:0000256" key="1">
    <source>
        <dbReference type="ARBA" id="ARBA00004651"/>
    </source>
</evidence>
<keyword evidence="2 7" id="KW-0813">Transport</keyword>
<dbReference type="CDD" id="cd06261">
    <property type="entry name" value="TM_PBP2"/>
    <property type="match status" value="1"/>
</dbReference>
<dbReference type="SUPFAM" id="SSF161098">
    <property type="entry name" value="MetI-like"/>
    <property type="match status" value="1"/>
</dbReference>
<dbReference type="Pfam" id="PF00528">
    <property type="entry name" value="BPD_transp_1"/>
    <property type="match status" value="1"/>
</dbReference>